<dbReference type="AlphaFoldDB" id="A0A9D3YAN3"/>
<reference evidence="1" key="2">
    <citation type="submission" date="2020-11" db="EMBL/GenBank/DDBJ databases">
        <authorList>
            <person name="McCartney M.A."/>
            <person name="Auch B."/>
            <person name="Kono T."/>
            <person name="Mallez S."/>
            <person name="Becker A."/>
            <person name="Gohl D.M."/>
            <person name="Silverstein K.A.T."/>
            <person name="Koren S."/>
            <person name="Bechman K.B."/>
            <person name="Herman A."/>
            <person name="Abrahante J.E."/>
            <person name="Garbe J."/>
        </authorList>
    </citation>
    <scope>NUCLEOTIDE SEQUENCE</scope>
    <source>
        <strain evidence="1">Duluth1</strain>
        <tissue evidence="1">Whole animal</tissue>
    </source>
</reference>
<comment type="caution">
    <text evidence="1">The sequence shown here is derived from an EMBL/GenBank/DDBJ whole genome shotgun (WGS) entry which is preliminary data.</text>
</comment>
<dbReference type="Proteomes" id="UP000828390">
    <property type="component" value="Unassembled WGS sequence"/>
</dbReference>
<keyword evidence="2" id="KW-1185">Reference proteome</keyword>
<protein>
    <submittedName>
        <fullName evidence="1">Uncharacterized protein</fullName>
    </submittedName>
</protein>
<evidence type="ECO:0000313" key="2">
    <source>
        <dbReference type="Proteomes" id="UP000828390"/>
    </source>
</evidence>
<sequence length="101" mass="11308">MYSPGTLRGIRAGIQRTIAGNPYNMAVNILTGTGLHASKSYASDNVQKNGLEMESKIIFLQLRSGTYHKRRHMFKCTPTKENHTFNLSITGGICNFQLFNK</sequence>
<dbReference type="EMBL" id="JAIWYP010000016">
    <property type="protein sequence ID" value="KAH3694922.1"/>
    <property type="molecule type" value="Genomic_DNA"/>
</dbReference>
<gene>
    <name evidence="1" type="ORF">DPMN_082365</name>
</gene>
<reference evidence="1" key="1">
    <citation type="journal article" date="2019" name="bioRxiv">
        <title>The Genome of the Zebra Mussel, Dreissena polymorpha: A Resource for Invasive Species Research.</title>
        <authorList>
            <person name="McCartney M.A."/>
            <person name="Auch B."/>
            <person name="Kono T."/>
            <person name="Mallez S."/>
            <person name="Zhang Y."/>
            <person name="Obille A."/>
            <person name="Becker A."/>
            <person name="Abrahante J.E."/>
            <person name="Garbe J."/>
            <person name="Badalamenti J.P."/>
            <person name="Herman A."/>
            <person name="Mangelson H."/>
            <person name="Liachko I."/>
            <person name="Sullivan S."/>
            <person name="Sone E.D."/>
            <person name="Koren S."/>
            <person name="Silverstein K.A.T."/>
            <person name="Beckman K.B."/>
            <person name="Gohl D.M."/>
        </authorList>
    </citation>
    <scope>NUCLEOTIDE SEQUENCE</scope>
    <source>
        <strain evidence="1">Duluth1</strain>
        <tissue evidence="1">Whole animal</tissue>
    </source>
</reference>
<organism evidence="1 2">
    <name type="scientific">Dreissena polymorpha</name>
    <name type="common">Zebra mussel</name>
    <name type="synonym">Mytilus polymorpha</name>
    <dbReference type="NCBI Taxonomy" id="45954"/>
    <lineage>
        <taxon>Eukaryota</taxon>
        <taxon>Metazoa</taxon>
        <taxon>Spiralia</taxon>
        <taxon>Lophotrochozoa</taxon>
        <taxon>Mollusca</taxon>
        <taxon>Bivalvia</taxon>
        <taxon>Autobranchia</taxon>
        <taxon>Heteroconchia</taxon>
        <taxon>Euheterodonta</taxon>
        <taxon>Imparidentia</taxon>
        <taxon>Neoheterodontei</taxon>
        <taxon>Myida</taxon>
        <taxon>Dreissenoidea</taxon>
        <taxon>Dreissenidae</taxon>
        <taxon>Dreissena</taxon>
    </lineage>
</organism>
<proteinExistence type="predicted"/>
<evidence type="ECO:0000313" key="1">
    <source>
        <dbReference type="EMBL" id="KAH3694922.1"/>
    </source>
</evidence>
<name>A0A9D3YAN3_DREPO</name>
<accession>A0A9D3YAN3</accession>